<sequence>MRGRRSKKRRRAQHARPAYLVNADFALRSADAVLAVDLSEVPLSRVNQFAVGWMRAAFEQSRVIAMLTKGEMGHATAPNRRAFWELAVRLLWFAGIARSEREKAADAMLAHGRSTEKTTHTHMQSMGITSDIDIAAMEEFVLDASNEKAMREQVKNLTEAVMATEQNLGVIYRLWREDSTWAHATAFLAGRYAPAEGDVTMGVGKPPHIDRDLEAHRLATMAIVFSAGCILADEGVPSGLASAATLAFYNEH</sequence>
<accession>A0AAX3EEN8</accession>
<dbReference type="Proteomes" id="UP001163293">
    <property type="component" value="Chromosome"/>
</dbReference>
<reference evidence="1" key="1">
    <citation type="submission" date="2022-07" db="EMBL/GenBank/DDBJ databases">
        <authorList>
            <person name="Wu T."/>
        </authorList>
    </citation>
    <scope>NUCLEOTIDE SEQUENCE</scope>
    <source>
        <strain evidence="1">SD-1</strain>
    </source>
</reference>
<evidence type="ECO:0000313" key="1">
    <source>
        <dbReference type="EMBL" id="UYV96413.1"/>
    </source>
</evidence>
<evidence type="ECO:0000313" key="2">
    <source>
        <dbReference type="Proteomes" id="UP001163293"/>
    </source>
</evidence>
<keyword evidence="2" id="KW-1185">Reference proteome</keyword>
<organism evidence="1 2">
    <name type="scientific">Paenarthrobacter ureafaciens</name>
    <dbReference type="NCBI Taxonomy" id="37931"/>
    <lineage>
        <taxon>Bacteria</taxon>
        <taxon>Bacillati</taxon>
        <taxon>Actinomycetota</taxon>
        <taxon>Actinomycetes</taxon>
        <taxon>Micrococcales</taxon>
        <taxon>Micrococcaceae</taxon>
        <taxon>Paenarthrobacter</taxon>
    </lineage>
</organism>
<gene>
    <name evidence="1" type="ORF">NL394_15280</name>
</gene>
<proteinExistence type="predicted"/>
<protein>
    <submittedName>
        <fullName evidence="1">Uncharacterized protein</fullName>
    </submittedName>
</protein>
<dbReference type="RefSeq" id="WP_264398644.1">
    <property type="nucleotide sequence ID" value="NZ_CP101180.1"/>
</dbReference>
<name>A0AAX3EEN8_PAEUR</name>
<dbReference type="AlphaFoldDB" id="A0AAX3EEN8"/>
<dbReference type="EMBL" id="CP101185">
    <property type="protein sequence ID" value="UYV96413.1"/>
    <property type="molecule type" value="Genomic_DNA"/>
</dbReference>